<evidence type="ECO:0000313" key="2">
    <source>
        <dbReference type="EMBL" id="OIR06730.1"/>
    </source>
</evidence>
<dbReference type="CDD" id="cd06915">
    <property type="entry name" value="NTP_transferase_WcbM_like"/>
    <property type="match status" value="1"/>
</dbReference>
<dbReference type="Pfam" id="PF00483">
    <property type="entry name" value="NTP_transferase"/>
    <property type="match status" value="1"/>
</dbReference>
<name>A0A1J5SEK2_9ZZZZ</name>
<dbReference type="InterPro" id="IPR050486">
    <property type="entry name" value="Mannose-1P_guanyltransferase"/>
</dbReference>
<dbReference type="EC" id="2.7.7.71" evidence="2"/>
<gene>
    <name evidence="2" type="primary">hddC_4</name>
    <name evidence="2" type="ORF">GALL_109780</name>
</gene>
<sequence>MRAVVLAGGLGTRLRERVPDLPKPMAPVAGRPFLEYLLDRLIAGGIDEITLSVGYRAEAIAAHFGDRYRGAVLRYARETEPLGTGGAIIHALRGEGPEPVLVLNGDTFLDIDVRALIRWYQAAPARVAMVLRQTPDVSRYGSVVLSGDRVTGFAEKGRTGPGLINAGIYVLTPGVLAAWGPPEKFSFEADILQRHCDTLRPRAFVTDAYFIDIGVPEDFDRAQRELPAIVAR</sequence>
<dbReference type="PANTHER" id="PTHR22572">
    <property type="entry name" value="SUGAR-1-PHOSPHATE GUANYL TRANSFERASE"/>
    <property type="match status" value="1"/>
</dbReference>
<dbReference type="InterPro" id="IPR029044">
    <property type="entry name" value="Nucleotide-diphossugar_trans"/>
</dbReference>
<accession>A0A1J5SEK2</accession>
<protein>
    <submittedName>
        <fullName evidence="2">D-glycero-alpha-D-manno-heptose 1-phosphate guanylyltransferase</fullName>
        <ecNumber evidence="2">2.7.7.71</ecNumber>
    </submittedName>
</protein>
<proteinExistence type="predicted"/>
<keyword evidence="2" id="KW-0808">Transferase</keyword>
<dbReference type="InterPro" id="IPR005835">
    <property type="entry name" value="NTP_transferase_dom"/>
</dbReference>
<reference evidence="2" key="1">
    <citation type="submission" date="2016-10" db="EMBL/GenBank/DDBJ databases">
        <title>Sequence of Gallionella enrichment culture.</title>
        <authorList>
            <person name="Poehlein A."/>
            <person name="Muehling M."/>
            <person name="Daniel R."/>
        </authorList>
    </citation>
    <scope>NUCLEOTIDE SEQUENCE</scope>
</reference>
<dbReference type="GO" id="GO:0016779">
    <property type="term" value="F:nucleotidyltransferase activity"/>
    <property type="evidence" value="ECO:0007669"/>
    <property type="project" value="UniProtKB-KW"/>
</dbReference>
<dbReference type="SUPFAM" id="SSF53448">
    <property type="entry name" value="Nucleotide-diphospho-sugar transferases"/>
    <property type="match status" value="1"/>
</dbReference>
<comment type="caution">
    <text evidence="2">The sequence shown here is derived from an EMBL/GenBank/DDBJ whole genome shotgun (WGS) entry which is preliminary data.</text>
</comment>
<feature type="domain" description="Nucleotidyl transferase" evidence="1">
    <location>
        <begin position="3"/>
        <end position="225"/>
    </location>
</feature>
<dbReference type="AlphaFoldDB" id="A0A1J5SEK2"/>
<keyword evidence="2" id="KW-0548">Nucleotidyltransferase</keyword>
<organism evidence="2">
    <name type="scientific">mine drainage metagenome</name>
    <dbReference type="NCBI Taxonomy" id="410659"/>
    <lineage>
        <taxon>unclassified sequences</taxon>
        <taxon>metagenomes</taxon>
        <taxon>ecological metagenomes</taxon>
    </lineage>
</organism>
<dbReference type="Gene3D" id="3.90.550.10">
    <property type="entry name" value="Spore Coat Polysaccharide Biosynthesis Protein SpsA, Chain A"/>
    <property type="match status" value="1"/>
</dbReference>
<dbReference type="EMBL" id="MLJW01000041">
    <property type="protein sequence ID" value="OIR06730.1"/>
    <property type="molecule type" value="Genomic_DNA"/>
</dbReference>
<evidence type="ECO:0000259" key="1">
    <source>
        <dbReference type="Pfam" id="PF00483"/>
    </source>
</evidence>